<dbReference type="eggNOG" id="COG1595">
    <property type="taxonomic scope" value="Bacteria"/>
</dbReference>
<dbReference type="STRING" id="2325.TKV_c04010"/>
<dbReference type="KEGG" id="tki:TKV_c04010"/>
<dbReference type="Proteomes" id="UP000029669">
    <property type="component" value="Chromosome"/>
</dbReference>
<dbReference type="Pfam" id="PF04545">
    <property type="entry name" value="Sigma70_r4"/>
    <property type="match status" value="1"/>
</dbReference>
<evidence type="ECO:0000313" key="2">
    <source>
        <dbReference type="EMBL" id="AIS51605.1"/>
    </source>
</evidence>
<dbReference type="SUPFAM" id="SSF88659">
    <property type="entry name" value="Sigma3 and sigma4 domains of RNA polymerase sigma factors"/>
    <property type="match status" value="1"/>
</dbReference>
<dbReference type="Gene3D" id="1.20.140.160">
    <property type="match status" value="1"/>
</dbReference>
<organism evidence="2 3">
    <name type="scientific">Thermoanaerobacter kivui</name>
    <name type="common">Acetogenium kivui</name>
    <dbReference type="NCBI Taxonomy" id="2325"/>
    <lineage>
        <taxon>Bacteria</taxon>
        <taxon>Bacillati</taxon>
        <taxon>Bacillota</taxon>
        <taxon>Clostridia</taxon>
        <taxon>Thermoanaerobacterales</taxon>
        <taxon>Thermoanaerobacteraceae</taxon>
        <taxon>Thermoanaerobacter</taxon>
    </lineage>
</organism>
<dbReference type="AlphaFoldDB" id="A0A097AP73"/>
<proteinExistence type="predicted"/>
<sequence length="133" mass="15754">MKENEVELAFIGYLARYVRLESVKLKKKYQEVKYRELLILDTPRNNEKSENEEGAIDSITYSYISFEDEVMDKCMLSQYKELLEPEEFEVLMLNIVEGVSQKEIASMLHKTQSCISKMKKRALRKLEEFIKEV</sequence>
<evidence type="ECO:0000259" key="1">
    <source>
        <dbReference type="Pfam" id="PF04545"/>
    </source>
</evidence>
<dbReference type="InterPro" id="IPR007630">
    <property type="entry name" value="RNA_pol_sigma70_r4"/>
</dbReference>
<feature type="domain" description="RNA polymerase sigma-70 region 4" evidence="1">
    <location>
        <begin position="83"/>
        <end position="126"/>
    </location>
</feature>
<dbReference type="HOGENOM" id="CLU_157329_0_0_9"/>
<name>A0A097AP73_THEKI</name>
<dbReference type="GO" id="GO:0003700">
    <property type="term" value="F:DNA-binding transcription factor activity"/>
    <property type="evidence" value="ECO:0007669"/>
    <property type="project" value="InterPro"/>
</dbReference>
<dbReference type="RefSeq" id="WP_049684540.1">
    <property type="nucleotide sequence ID" value="NZ_CP009170.1"/>
</dbReference>
<reference evidence="3" key="1">
    <citation type="journal article" date="2015" name="Genome Announc.">
        <title>Whole-Genome Sequences of 80 Environmental and Clinical Isolates of Burkholderia pseudomallei.</title>
        <authorList>
            <person name="Johnson S.L."/>
            <person name="Baker A.L."/>
            <person name="Chain P.S."/>
            <person name="Currie B.J."/>
            <person name="Daligault H.E."/>
            <person name="Davenport K.W."/>
            <person name="Davis C.B."/>
            <person name="Inglis T.J."/>
            <person name="Kaestli M."/>
            <person name="Koren S."/>
            <person name="Mayo M."/>
            <person name="Merritt A.J."/>
            <person name="Price E.P."/>
            <person name="Sarovich D.S."/>
            <person name="Warner J."/>
            <person name="Rosovitz M.J."/>
        </authorList>
    </citation>
    <scope>NUCLEOTIDE SEQUENCE [LARGE SCALE GENOMIC DNA]</scope>
    <source>
        <strain evidence="3">DSM 2030</strain>
    </source>
</reference>
<dbReference type="InterPro" id="IPR013324">
    <property type="entry name" value="RNA_pol_sigma_r3/r4-like"/>
</dbReference>
<dbReference type="GO" id="GO:0006352">
    <property type="term" value="P:DNA-templated transcription initiation"/>
    <property type="evidence" value="ECO:0007669"/>
    <property type="project" value="InterPro"/>
</dbReference>
<gene>
    <name evidence="2" type="ORF">TKV_c04010</name>
</gene>
<accession>A0A097AP73</accession>
<protein>
    <submittedName>
        <fullName evidence="2">RNA polymerase sigma-B factor</fullName>
    </submittedName>
</protein>
<dbReference type="OrthoDB" id="1730296at2"/>
<evidence type="ECO:0000313" key="3">
    <source>
        <dbReference type="Proteomes" id="UP000029669"/>
    </source>
</evidence>
<keyword evidence="3" id="KW-1185">Reference proteome</keyword>
<dbReference type="EMBL" id="CP009170">
    <property type="protein sequence ID" value="AIS51605.1"/>
    <property type="molecule type" value="Genomic_DNA"/>
</dbReference>